<accession>A0A6A7VYC1</accession>
<evidence type="ECO:0000313" key="2">
    <source>
        <dbReference type="Proteomes" id="UP000406735"/>
    </source>
</evidence>
<comment type="caution">
    <text evidence="1">The sequence shown here is derived from an EMBL/GenBank/DDBJ whole genome shotgun (WGS) entry which is preliminary data.</text>
</comment>
<evidence type="ECO:0000313" key="1">
    <source>
        <dbReference type="EMBL" id="MQN08956.1"/>
    </source>
</evidence>
<name>A0A6A7VYC1_9BACT</name>
<organism evidence="1 2">
    <name type="scientific">Segatella copri</name>
    <dbReference type="NCBI Taxonomy" id="165179"/>
    <lineage>
        <taxon>Bacteria</taxon>
        <taxon>Pseudomonadati</taxon>
        <taxon>Bacteroidota</taxon>
        <taxon>Bacteroidia</taxon>
        <taxon>Bacteroidales</taxon>
        <taxon>Prevotellaceae</taxon>
        <taxon>Segatella</taxon>
    </lineage>
</organism>
<dbReference type="RefSeq" id="WP_153080077.1">
    <property type="nucleotide sequence ID" value="NZ_VZAU01000061.1"/>
</dbReference>
<dbReference type="EMBL" id="VZCY01000029">
    <property type="protein sequence ID" value="MQN08956.1"/>
    <property type="molecule type" value="Genomic_DNA"/>
</dbReference>
<protein>
    <submittedName>
        <fullName evidence="1">Uncharacterized protein</fullName>
    </submittedName>
</protein>
<reference evidence="1 2" key="1">
    <citation type="submission" date="2019-09" db="EMBL/GenBank/DDBJ databases">
        <title>Distinct polysaccharide growth profiles of human intestinal Prevotella copri isolates.</title>
        <authorList>
            <person name="Fehlner-Peach H."/>
            <person name="Magnabosco C."/>
            <person name="Raghavan V."/>
            <person name="Scher J.U."/>
            <person name="Tett A."/>
            <person name="Cox L.M."/>
            <person name="Gottsegen C."/>
            <person name="Watters A."/>
            <person name="Wiltshire- Gordon J.D."/>
            <person name="Segata N."/>
            <person name="Bonneau R."/>
            <person name="Littman D.R."/>
        </authorList>
    </citation>
    <scope>NUCLEOTIDE SEQUENCE [LARGE SCALE GENOMIC DNA]</scope>
    <source>
        <strain evidence="2">iK21513</strain>
    </source>
</reference>
<sequence length="78" mass="8837">MDENLSKNKISERNQKRNFSWLFLDLSKLMCSGVVGGLSPLFTGDEMGIFNYLCISFGFTATVLFAYFGNEILKVKLK</sequence>
<dbReference type="Proteomes" id="UP000406735">
    <property type="component" value="Unassembled WGS sequence"/>
</dbReference>
<dbReference type="AlphaFoldDB" id="A0A6A7VYC1"/>
<proteinExistence type="predicted"/>
<gene>
    <name evidence="1" type="ORF">F7D97_03195</name>
</gene>